<feature type="transmembrane region" description="Helical" evidence="7">
    <location>
        <begin position="109"/>
        <end position="129"/>
    </location>
</feature>
<dbReference type="Pfam" id="PF16916">
    <property type="entry name" value="ZT_dimer"/>
    <property type="match status" value="1"/>
</dbReference>
<dbReference type="RefSeq" id="WP_343894912.1">
    <property type="nucleotide sequence ID" value="NZ_BAAAFZ010000019.1"/>
</dbReference>
<dbReference type="PANTHER" id="PTHR43840">
    <property type="entry name" value="MITOCHONDRIAL METAL TRANSPORTER 1-RELATED"/>
    <property type="match status" value="1"/>
</dbReference>
<feature type="transmembrane region" description="Helical" evidence="7">
    <location>
        <begin position="12"/>
        <end position="36"/>
    </location>
</feature>
<proteinExistence type="inferred from homology"/>
<accession>A0ABN1F1L8</accession>
<dbReference type="NCBIfam" id="TIGR01297">
    <property type="entry name" value="CDF"/>
    <property type="match status" value="1"/>
</dbReference>
<evidence type="ECO:0000256" key="6">
    <source>
        <dbReference type="ARBA" id="ARBA00023136"/>
    </source>
</evidence>
<evidence type="ECO:0000256" key="1">
    <source>
        <dbReference type="ARBA" id="ARBA00004141"/>
    </source>
</evidence>
<evidence type="ECO:0000259" key="9">
    <source>
        <dbReference type="Pfam" id="PF16916"/>
    </source>
</evidence>
<keyword evidence="5 7" id="KW-1133">Transmembrane helix</keyword>
<evidence type="ECO:0000259" key="8">
    <source>
        <dbReference type="Pfam" id="PF01545"/>
    </source>
</evidence>
<dbReference type="PANTHER" id="PTHR43840:SF15">
    <property type="entry name" value="MITOCHONDRIAL METAL TRANSPORTER 1-RELATED"/>
    <property type="match status" value="1"/>
</dbReference>
<keyword evidence="11" id="KW-1185">Reference proteome</keyword>
<dbReference type="EMBL" id="BAAAFZ010000019">
    <property type="protein sequence ID" value="GAA0580048.1"/>
    <property type="molecule type" value="Genomic_DNA"/>
</dbReference>
<dbReference type="Pfam" id="PF01545">
    <property type="entry name" value="Cation_efflux"/>
    <property type="match status" value="1"/>
</dbReference>
<evidence type="ECO:0000313" key="11">
    <source>
        <dbReference type="Proteomes" id="UP001501588"/>
    </source>
</evidence>
<dbReference type="SUPFAM" id="SSF161111">
    <property type="entry name" value="Cation efflux protein transmembrane domain-like"/>
    <property type="match status" value="1"/>
</dbReference>
<comment type="similarity">
    <text evidence="2">Belongs to the cation diffusion facilitator (CDF) transporter (TC 2.A.4) family.</text>
</comment>
<name>A0ABN1F1L8_9PROT</name>
<organism evidence="10 11">
    <name type="scientific">Craurococcus roseus</name>
    <dbReference type="NCBI Taxonomy" id="77585"/>
    <lineage>
        <taxon>Bacteria</taxon>
        <taxon>Pseudomonadati</taxon>
        <taxon>Pseudomonadota</taxon>
        <taxon>Alphaproteobacteria</taxon>
        <taxon>Acetobacterales</taxon>
        <taxon>Acetobacteraceae</taxon>
        <taxon>Craurococcus</taxon>
    </lineage>
</organism>
<keyword evidence="3" id="KW-0813">Transport</keyword>
<evidence type="ECO:0000256" key="7">
    <source>
        <dbReference type="SAM" id="Phobius"/>
    </source>
</evidence>
<dbReference type="InterPro" id="IPR036837">
    <property type="entry name" value="Cation_efflux_CTD_sf"/>
</dbReference>
<dbReference type="InterPro" id="IPR027469">
    <property type="entry name" value="Cation_efflux_TMD_sf"/>
</dbReference>
<dbReference type="InterPro" id="IPR002524">
    <property type="entry name" value="Cation_efflux"/>
</dbReference>
<evidence type="ECO:0000256" key="5">
    <source>
        <dbReference type="ARBA" id="ARBA00022989"/>
    </source>
</evidence>
<evidence type="ECO:0000256" key="2">
    <source>
        <dbReference type="ARBA" id="ARBA00008114"/>
    </source>
</evidence>
<gene>
    <name evidence="10" type="ORF">GCM10009416_18090</name>
</gene>
<sequence length="295" mass="30245">MSRAVATAFGSVAVAAAVLVLKLLAWGLTGSVALLADALESVVNVVAALAALAAVRFAALPADANHPYGHAKAEYFSAVLEGALIVLAAVLILNEAWGAWQEPRAPEQAALGLAVSVVATAANAAWAVVLTRRGKALRSPALLADAQHLFADVVTSAGVILGVAAVAATGLLWLDPLLAALTAANILWSGGRLVRASVGGLMDEAVQPELLSRIRGALSASADGAIEAHDLRTRHAGRLTFIEFHLVVPGAMRVDEAHAICDRIEAALKAEVDGAVITIHVEPEGKAKHQGVLVL</sequence>
<dbReference type="SUPFAM" id="SSF160240">
    <property type="entry name" value="Cation efflux protein cytoplasmic domain-like"/>
    <property type="match status" value="1"/>
</dbReference>
<dbReference type="Proteomes" id="UP001501588">
    <property type="component" value="Unassembled WGS sequence"/>
</dbReference>
<dbReference type="InterPro" id="IPR058533">
    <property type="entry name" value="Cation_efflux_TM"/>
</dbReference>
<evidence type="ECO:0000313" key="10">
    <source>
        <dbReference type="EMBL" id="GAA0580048.1"/>
    </source>
</evidence>
<evidence type="ECO:0000256" key="4">
    <source>
        <dbReference type="ARBA" id="ARBA00022692"/>
    </source>
</evidence>
<comment type="caution">
    <text evidence="10">The sequence shown here is derived from an EMBL/GenBank/DDBJ whole genome shotgun (WGS) entry which is preliminary data.</text>
</comment>
<feature type="transmembrane region" description="Helical" evidence="7">
    <location>
        <begin position="149"/>
        <end position="174"/>
    </location>
</feature>
<feature type="transmembrane region" description="Helical" evidence="7">
    <location>
        <begin position="75"/>
        <end position="97"/>
    </location>
</feature>
<dbReference type="Gene3D" id="3.30.70.1350">
    <property type="entry name" value="Cation efflux protein, cytoplasmic domain"/>
    <property type="match status" value="1"/>
</dbReference>
<feature type="transmembrane region" description="Helical" evidence="7">
    <location>
        <begin position="42"/>
        <end position="63"/>
    </location>
</feature>
<feature type="domain" description="Cation efflux protein cytoplasmic" evidence="9">
    <location>
        <begin position="208"/>
        <end position="284"/>
    </location>
</feature>
<dbReference type="Gene3D" id="1.20.1510.10">
    <property type="entry name" value="Cation efflux protein transmembrane domain"/>
    <property type="match status" value="1"/>
</dbReference>
<protein>
    <submittedName>
        <fullName evidence="10">Cation diffusion facilitator family transporter</fullName>
    </submittedName>
</protein>
<dbReference type="InterPro" id="IPR027470">
    <property type="entry name" value="Cation_efflux_CTD"/>
</dbReference>
<reference evidence="10 11" key="1">
    <citation type="journal article" date="2019" name="Int. J. Syst. Evol. Microbiol.">
        <title>The Global Catalogue of Microorganisms (GCM) 10K type strain sequencing project: providing services to taxonomists for standard genome sequencing and annotation.</title>
        <authorList>
            <consortium name="The Broad Institute Genomics Platform"/>
            <consortium name="The Broad Institute Genome Sequencing Center for Infectious Disease"/>
            <person name="Wu L."/>
            <person name="Ma J."/>
        </authorList>
    </citation>
    <scope>NUCLEOTIDE SEQUENCE [LARGE SCALE GENOMIC DNA]</scope>
    <source>
        <strain evidence="10 11">JCM 9933</strain>
    </source>
</reference>
<comment type="subcellular location">
    <subcellularLocation>
        <location evidence="1">Membrane</location>
        <topology evidence="1">Multi-pass membrane protein</topology>
    </subcellularLocation>
</comment>
<dbReference type="InterPro" id="IPR050291">
    <property type="entry name" value="CDF_Transporter"/>
</dbReference>
<keyword evidence="6 7" id="KW-0472">Membrane</keyword>
<keyword evidence="4 7" id="KW-0812">Transmembrane</keyword>
<feature type="domain" description="Cation efflux protein transmembrane" evidence="8">
    <location>
        <begin position="11"/>
        <end position="202"/>
    </location>
</feature>
<evidence type="ECO:0000256" key="3">
    <source>
        <dbReference type="ARBA" id="ARBA00022448"/>
    </source>
</evidence>